<dbReference type="Proteomes" id="UP001367508">
    <property type="component" value="Unassembled WGS sequence"/>
</dbReference>
<dbReference type="AlphaFoldDB" id="A0AAN9QQB0"/>
<proteinExistence type="predicted"/>
<comment type="caution">
    <text evidence="1">The sequence shown here is derived from an EMBL/GenBank/DDBJ whole genome shotgun (WGS) entry which is preliminary data.</text>
</comment>
<sequence>MRMKIRPCLFCCFVYDPTFSFESRRVSLLYCFSPKSTAHSPFVFSSPCVVRRSETKQKLKSLLQKDPLKSQIQSHHSIFFIPLLSSILGKRNPKFHSRVIGFRKSQPF</sequence>
<protein>
    <submittedName>
        <fullName evidence="1">Uncharacterized protein</fullName>
    </submittedName>
</protein>
<keyword evidence="2" id="KW-1185">Reference proteome</keyword>
<accession>A0AAN9QQB0</accession>
<organism evidence="1 2">
    <name type="scientific">Canavalia gladiata</name>
    <name type="common">Sword bean</name>
    <name type="synonym">Dolichos gladiatus</name>
    <dbReference type="NCBI Taxonomy" id="3824"/>
    <lineage>
        <taxon>Eukaryota</taxon>
        <taxon>Viridiplantae</taxon>
        <taxon>Streptophyta</taxon>
        <taxon>Embryophyta</taxon>
        <taxon>Tracheophyta</taxon>
        <taxon>Spermatophyta</taxon>
        <taxon>Magnoliopsida</taxon>
        <taxon>eudicotyledons</taxon>
        <taxon>Gunneridae</taxon>
        <taxon>Pentapetalae</taxon>
        <taxon>rosids</taxon>
        <taxon>fabids</taxon>
        <taxon>Fabales</taxon>
        <taxon>Fabaceae</taxon>
        <taxon>Papilionoideae</taxon>
        <taxon>50 kb inversion clade</taxon>
        <taxon>NPAAA clade</taxon>
        <taxon>indigoferoid/millettioid clade</taxon>
        <taxon>Phaseoleae</taxon>
        <taxon>Canavalia</taxon>
    </lineage>
</organism>
<name>A0AAN9QQB0_CANGL</name>
<reference evidence="1 2" key="1">
    <citation type="submission" date="2024-01" db="EMBL/GenBank/DDBJ databases">
        <title>The genomes of 5 underutilized Papilionoideae crops provide insights into root nodulation and disease resistanc.</title>
        <authorList>
            <person name="Jiang F."/>
        </authorList>
    </citation>
    <scope>NUCLEOTIDE SEQUENCE [LARGE SCALE GENOMIC DNA]</scope>
    <source>
        <strain evidence="1">LVBAO_FW01</strain>
        <tissue evidence="1">Leaves</tissue>
    </source>
</reference>
<dbReference type="EMBL" id="JAYMYQ010000003">
    <property type="protein sequence ID" value="KAK7344179.1"/>
    <property type="molecule type" value="Genomic_DNA"/>
</dbReference>
<evidence type="ECO:0000313" key="2">
    <source>
        <dbReference type="Proteomes" id="UP001367508"/>
    </source>
</evidence>
<evidence type="ECO:0000313" key="1">
    <source>
        <dbReference type="EMBL" id="KAK7344179.1"/>
    </source>
</evidence>
<gene>
    <name evidence="1" type="ORF">VNO77_13513</name>
</gene>